<gene>
    <name evidence="1" type="ORF">BDP27DRAFT_1329459</name>
</gene>
<organism evidence="1 2">
    <name type="scientific">Rhodocollybia butyracea</name>
    <dbReference type="NCBI Taxonomy" id="206335"/>
    <lineage>
        <taxon>Eukaryota</taxon>
        <taxon>Fungi</taxon>
        <taxon>Dikarya</taxon>
        <taxon>Basidiomycota</taxon>
        <taxon>Agaricomycotina</taxon>
        <taxon>Agaricomycetes</taxon>
        <taxon>Agaricomycetidae</taxon>
        <taxon>Agaricales</taxon>
        <taxon>Marasmiineae</taxon>
        <taxon>Omphalotaceae</taxon>
        <taxon>Rhodocollybia</taxon>
    </lineage>
</organism>
<comment type="caution">
    <text evidence="1">The sequence shown here is derived from an EMBL/GenBank/DDBJ whole genome shotgun (WGS) entry which is preliminary data.</text>
</comment>
<accession>A0A9P5PNC4</accession>
<dbReference type="EMBL" id="JADNRY010000078">
    <property type="protein sequence ID" value="KAF9067058.1"/>
    <property type="molecule type" value="Genomic_DNA"/>
</dbReference>
<evidence type="ECO:0000313" key="1">
    <source>
        <dbReference type="EMBL" id="KAF9067058.1"/>
    </source>
</evidence>
<keyword evidence="2" id="KW-1185">Reference proteome</keyword>
<proteinExistence type="predicted"/>
<sequence length="107" mass="12106">MWLKFVKADHGKEARVNIMVPVKLILIPLSTKTSCKPSRYRARPTLVKSHHLPSIVRCLSSMMLSGRRLVLPGRSCGAHRRTGWFPVPLLTESEKLGPKRNVHARES</sequence>
<dbReference type="Proteomes" id="UP000772434">
    <property type="component" value="Unassembled WGS sequence"/>
</dbReference>
<reference evidence="1" key="1">
    <citation type="submission" date="2020-11" db="EMBL/GenBank/DDBJ databases">
        <authorList>
            <consortium name="DOE Joint Genome Institute"/>
            <person name="Ahrendt S."/>
            <person name="Riley R."/>
            <person name="Andreopoulos W."/>
            <person name="Labutti K."/>
            <person name="Pangilinan J."/>
            <person name="Ruiz-Duenas F.J."/>
            <person name="Barrasa J.M."/>
            <person name="Sanchez-Garcia M."/>
            <person name="Camarero S."/>
            <person name="Miyauchi S."/>
            <person name="Serrano A."/>
            <person name="Linde D."/>
            <person name="Babiker R."/>
            <person name="Drula E."/>
            <person name="Ayuso-Fernandez I."/>
            <person name="Pacheco R."/>
            <person name="Padilla G."/>
            <person name="Ferreira P."/>
            <person name="Barriuso J."/>
            <person name="Kellner H."/>
            <person name="Castanera R."/>
            <person name="Alfaro M."/>
            <person name="Ramirez L."/>
            <person name="Pisabarro A.G."/>
            <person name="Kuo A."/>
            <person name="Tritt A."/>
            <person name="Lipzen A."/>
            <person name="He G."/>
            <person name="Yan M."/>
            <person name="Ng V."/>
            <person name="Cullen D."/>
            <person name="Martin F."/>
            <person name="Rosso M.-N."/>
            <person name="Henrissat B."/>
            <person name="Hibbett D."/>
            <person name="Martinez A.T."/>
            <person name="Grigoriev I.V."/>
        </authorList>
    </citation>
    <scope>NUCLEOTIDE SEQUENCE</scope>
    <source>
        <strain evidence="1">AH 40177</strain>
    </source>
</reference>
<name>A0A9P5PNC4_9AGAR</name>
<dbReference type="AlphaFoldDB" id="A0A9P5PNC4"/>
<evidence type="ECO:0000313" key="2">
    <source>
        <dbReference type="Proteomes" id="UP000772434"/>
    </source>
</evidence>
<protein>
    <submittedName>
        <fullName evidence="1">Uncharacterized protein</fullName>
    </submittedName>
</protein>